<feature type="region of interest" description="Disordered" evidence="1">
    <location>
        <begin position="1"/>
        <end position="34"/>
    </location>
</feature>
<proteinExistence type="predicted"/>
<protein>
    <submittedName>
        <fullName evidence="2">Uncharacterized protein</fullName>
    </submittedName>
</protein>
<evidence type="ECO:0000313" key="3">
    <source>
        <dbReference type="Proteomes" id="UP001221142"/>
    </source>
</evidence>
<dbReference type="EMBL" id="JARKIF010000032">
    <property type="protein sequence ID" value="KAJ7611660.1"/>
    <property type="molecule type" value="Genomic_DNA"/>
</dbReference>
<dbReference type="Proteomes" id="UP001221142">
    <property type="component" value="Unassembled WGS sequence"/>
</dbReference>
<feature type="compositionally biased region" description="Polar residues" evidence="1">
    <location>
        <begin position="1"/>
        <end position="10"/>
    </location>
</feature>
<reference evidence="2" key="1">
    <citation type="submission" date="2023-03" db="EMBL/GenBank/DDBJ databases">
        <title>Massive genome expansion in bonnet fungi (Mycena s.s.) driven by repeated elements and novel gene families across ecological guilds.</title>
        <authorList>
            <consortium name="Lawrence Berkeley National Laboratory"/>
            <person name="Harder C.B."/>
            <person name="Miyauchi S."/>
            <person name="Viragh M."/>
            <person name="Kuo A."/>
            <person name="Thoen E."/>
            <person name="Andreopoulos B."/>
            <person name="Lu D."/>
            <person name="Skrede I."/>
            <person name="Drula E."/>
            <person name="Henrissat B."/>
            <person name="Morin E."/>
            <person name="Kohler A."/>
            <person name="Barry K."/>
            <person name="LaButti K."/>
            <person name="Morin E."/>
            <person name="Salamov A."/>
            <person name="Lipzen A."/>
            <person name="Mereny Z."/>
            <person name="Hegedus B."/>
            <person name="Baldrian P."/>
            <person name="Stursova M."/>
            <person name="Weitz H."/>
            <person name="Taylor A."/>
            <person name="Grigoriev I.V."/>
            <person name="Nagy L.G."/>
            <person name="Martin F."/>
            <person name="Kauserud H."/>
        </authorList>
    </citation>
    <scope>NUCLEOTIDE SEQUENCE</scope>
    <source>
        <strain evidence="2">9284</strain>
    </source>
</reference>
<accession>A0AAD7B6H9</accession>
<evidence type="ECO:0000313" key="2">
    <source>
        <dbReference type="EMBL" id="KAJ7611660.1"/>
    </source>
</evidence>
<gene>
    <name evidence="2" type="ORF">FB45DRAFT_1009525</name>
</gene>
<feature type="compositionally biased region" description="Polar residues" evidence="1">
    <location>
        <begin position="17"/>
        <end position="34"/>
    </location>
</feature>
<comment type="caution">
    <text evidence="2">The sequence shown here is derived from an EMBL/GenBank/DDBJ whole genome shotgun (WGS) entry which is preliminary data.</text>
</comment>
<dbReference type="AlphaFoldDB" id="A0AAD7B6H9"/>
<evidence type="ECO:0000256" key="1">
    <source>
        <dbReference type="SAM" id="MobiDB-lite"/>
    </source>
</evidence>
<sequence length="157" mass="17428">MLSDSNTTQVFKPLHNLSPTDSSRGQLGSPPLSNDFMQLGFPRLDDYGDECPPRESTRTWVLRLPQRAKNESLNGTEGYCPLVLQREPPTGKCFQRTSPPSGKLKFAGYCVEKLAVTVNEISSGMGLSRELQQMFLLKTAKIDASLPSCPNSKWLFC</sequence>
<keyword evidence="3" id="KW-1185">Reference proteome</keyword>
<name>A0AAD7B6H9_9AGAR</name>
<organism evidence="2 3">
    <name type="scientific">Roridomyces roridus</name>
    <dbReference type="NCBI Taxonomy" id="1738132"/>
    <lineage>
        <taxon>Eukaryota</taxon>
        <taxon>Fungi</taxon>
        <taxon>Dikarya</taxon>
        <taxon>Basidiomycota</taxon>
        <taxon>Agaricomycotina</taxon>
        <taxon>Agaricomycetes</taxon>
        <taxon>Agaricomycetidae</taxon>
        <taxon>Agaricales</taxon>
        <taxon>Marasmiineae</taxon>
        <taxon>Mycenaceae</taxon>
        <taxon>Roridomyces</taxon>
    </lineage>
</organism>